<feature type="region of interest" description="Disordered" evidence="4">
    <location>
        <begin position="825"/>
        <end position="878"/>
    </location>
</feature>
<dbReference type="GO" id="GO:0006689">
    <property type="term" value="P:ganglioside catabolic process"/>
    <property type="evidence" value="ECO:0007669"/>
    <property type="project" value="TreeGrafter"/>
</dbReference>
<dbReference type="Gene3D" id="2.120.10.10">
    <property type="match status" value="1"/>
</dbReference>
<gene>
    <name evidence="7" type="ORF">CUTER_03660</name>
</gene>
<dbReference type="PATRIC" id="fig|1072256.5.peg.727"/>
<dbReference type="Pfam" id="PF13088">
    <property type="entry name" value="BNR_2"/>
    <property type="match status" value="1"/>
</dbReference>
<feature type="domain" description="Sialidase" evidence="6">
    <location>
        <begin position="394"/>
        <end position="704"/>
    </location>
</feature>
<dbReference type="AlphaFoldDB" id="A0A0G3HDG7"/>
<dbReference type="InterPro" id="IPR011040">
    <property type="entry name" value="Sialidase"/>
</dbReference>
<comment type="similarity">
    <text evidence="2">Belongs to the glycosyl hydrolase 33 family.</text>
</comment>
<keyword evidence="7" id="KW-0378">Hydrolase</keyword>
<dbReference type="GO" id="GO:0005737">
    <property type="term" value="C:cytoplasm"/>
    <property type="evidence" value="ECO:0007669"/>
    <property type="project" value="TreeGrafter"/>
</dbReference>
<evidence type="ECO:0000256" key="4">
    <source>
        <dbReference type="SAM" id="MobiDB-lite"/>
    </source>
</evidence>
<dbReference type="STRING" id="1072256.CUTER_03660"/>
<reference evidence="8" key="2">
    <citation type="submission" date="2015-05" db="EMBL/GenBank/DDBJ databases">
        <title>Complete genome sequence of Corynebacterium uterequi DSM 45634, isolated from the uterus of a maiden mare.</title>
        <authorList>
            <person name="Ruckert C."/>
            <person name="Albersmeier A."/>
            <person name="Winkler A."/>
            <person name="Tauch A."/>
        </authorList>
    </citation>
    <scope>NUCLEOTIDE SEQUENCE [LARGE SCALE GENOMIC DNA]</scope>
    <source>
        <strain evidence="8">DSM 45634</strain>
    </source>
</reference>
<protein>
    <recommendedName>
        <fullName evidence="3">exo-alpha-sialidase</fullName>
        <ecNumber evidence="3">3.2.1.18</ecNumber>
    </recommendedName>
</protein>
<feature type="compositionally biased region" description="Polar residues" evidence="4">
    <location>
        <begin position="864"/>
        <end position="878"/>
    </location>
</feature>
<dbReference type="EMBL" id="CP011546">
    <property type="protein sequence ID" value="AKK10740.1"/>
    <property type="molecule type" value="Genomic_DNA"/>
</dbReference>
<dbReference type="InterPro" id="IPR013783">
    <property type="entry name" value="Ig-like_fold"/>
</dbReference>
<organism evidence="7 8">
    <name type="scientific">Corynebacterium uterequi</name>
    <dbReference type="NCBI Taxonomy" id="1072256"/>
    <lineage>
        <taxon>Bacteria</taxon>
        <taxon>Bacillati</taxon>
        <taxon>Actinomycetota</taxon>
        <taxon>Actinomycetes</taxon>
        <taxon>Mycobacteriales</taxon>
        <taxon>Corynebacteriaceae</taxon>
        <taxon>Corynebacterium</taxon>
    </lineage>
</organism>
<sequence length="905" mass="94807">MIVRHMTRRAATMSLVSALMVMSSGAAFVPVHAEESAAAATSQPAVDQPAATPVSETPIAAPPTEEPAATSAPTEPAATPEATSPAEENPEANEPAADAEKDVSASISGSVVETKPGAWELGETIGFTVSVKNTTDTPRAIKVVESNLSNYNGCRWGSVAPGETKTCTASHTVDATDVAAGSFTPSVTVDVYAKPYYQGQSQRLAPLTGPAVNVVVPTVEITKLAVADAEGTTYKPGHTLHLDATLHNPSGGEVSITVAEESDITGTCAAPTLGAGQDTTCALSYAVTAEDIELGEAELTLTVTGGDYSDTKTVIVPVLGNWAPATAFAPHNANPASPARLTPLQVLDAPTGEYNIRIPALTTASNGDVLASYDLRPKKGGSNNGGDAPNTNWIVQRRSTDNGTTWGPRTVIARGGFGEDGKTPTGYSDPSYVVDHETGTIFNFHVYSQQTGVVVNNPYYEYGADGRINEKNPKTMNFNVAVSKDNGRSWTKRVITADVLGEKGREVQSCFATSGAGTQKMAQPHKGRLLQQAACFKKGGKQVVALTIYSDDHGATWHSGEFTSLTADAPQGGSWQFDENKVVELSDGTLLLNSRTPSGAAKGHRIVATSTDGGQTWQDYRVDTGVIDPANNAQVIRAFPTARPGTLRSKVLLFSNTKNVKDRTNGTISLSYDDGTTWPVAKEFRAQGTGYTTMTIQADGSIGILYEPDIWSKVGYQNFTLSWLEPKLATEPAFTSVEGSITDGVEVSLKLAMTGDDPALKNTVTVTGLPKGLSFNAETMTITGRTALGNTEPKVFPLTVAFSEEDDGTGIPRAAKADYTLTVNKNVGDSVTPKPEEQKPGDGQAAPSPKPNQDSDQGSQGQQKPDNTNPEPAGSSTDAAGIAGVIAKVLGFFGDVLKSILSIFG</sequence>
<dbReference type="Gene3D" id="2.60.40.10">
    <property type="entry name" value="Immunoglobulins"/>
    <property type="match status" value="1"/>
</dbReference>
<proteinExistence type="inferred from homology"/>
<dbReference type="GO" id="GO:0009313">
    <property type="term" value="P:oligosaccharide catabolic process"/>
    <property type="evidence" value="ECO:0007669"/>
    <property type="project" value="TreeGrafter"/>
</dbReference>
<evidence type="ECO:0000256" key="5">
    <source>
        <dbReference type="SAM" id="SignalP"/>
    </source>
</evidence>
<name>A0A0G3HDG7_9CORY</name>
<dbReference type="InterPro" id="IPR036278">
    <property type="entry name" value="Sialidase_sf"/>
</dbReference>
<feature type="region of interest" description="Disordered" evidence="4">
    <location>
        <begin position="398"/>
        <end position="424"/>
    </location>
</feature>
<dbReference type="PANTHER" id="PTHR10628">
    <property type="entry name" value="SIALIDASE"/>
    <property type="match status" value="1"/>
</dbReference>
<feature type="region of interest" description="Disordered" evidence="4">
    <location>
        <begin position="39"/>
        <end position="109"/>
    </location>
</feature>
<evidence type="ECO:0000256" key="3">
    <source>
        <dbReference type="ARBA" id="ARBA00012733"/>
    </source>
</evidence>
<keyword evidence="7" id="KW-0326">Glycosidase</keyword>
<evidence type="ECO:0000256" key="2">
    <source>
        <dbReference type="ARBA" id="ARBA00009348"/>
    </source>
</evidence>
<dbReference type="CDD" id="cd15482">
    <property type="entry name" value="Sialidase_non-viral"/>
    <property type="match status" value="1"/>
</dbReference>
<dbReference type="OrthoDB" id="7294637at2"/>
<dbReference type="GO" id="GO:0004308">
    <property type="term" value="F:exo-alpha-sialidase activity"/>
    <property type="evidence" value="ECO:0007669"/>
    <property type="project" value="UniProtKB-EC"/>
</dbReference>
<dbReference type="KEGG" id="cut:CUTER_03660"/>
<dbReference type="SUPFAM" id="SSF50939">
    <property type="entry name" value="Sialidases"/>
    <property type="match status" value="1"/>
</dbReference>
<evidence type="ECO:0000313" key="8">
    <source>
        <dbReference type="Proteomes" id="UP000035548"/>
    </source>
</evidence>
<dbReference type="RefSeq" id="WP_144412249.1">
    <property type="nucleotide sequence ID" value="NZ_CP011546.1"/>
</dbReference>
<keyword evidence="8" id="KW-1185">Reference proteome</keyword>
<evidence type="ECO:0000256" key="1">
    <source>
        <dbReference type="ARBA" id="ARBA00000427"/>
    </source>
</evidence>
<feature type="compositionally biased region" description="Low complexity" evidence="4">
    <location>
        <begin position="854"/>
        <end position="863"/>
    </location>
</feature>
<comment type="catalytic activity">
    <reaction evidence="1">
        <text>Hydrolysis of alpha-(2-&gt;3)-, alpha-(2-&gt;6)-, alpha-(2-&gt;8)- glycosidic linkages of terminal sialic acid residues in oligosaccharides, glycoproteins, glycolipids, colominic acid and synthetic substrates.</text>
        <dbReference type="EC" id="3.2.1.18"/>
    </reaction>
</comment>
<accession>A0A0G3HDG7</accession>
<dbReference type="Pfam" id="PF05345">
    <property type="entry name" value="He_PIG"/>
    <property type="match status" value="1"/>
</dbReference>
<feature type="chain" id="PRO_5005184593" description="exo-alpha-sialidase" evidence="5">
    <location>
        <begin position="34"/>
        <end position="905"/>
    </location>
</feature>
<evidence type="ECO:0000259" key="6">
    <source>
        <dbReference type="Pfam" id="PF13088"/>
    </source>
</evidence>
<reference evidence="7 8" key="1">
    <citation type="journal article" date="2015" name="Genome Announc.">
        <title>Virulence Factor Genes Detected in the Complete Genome Sequence of Corynebacterium uterequi DSM 45634, Isolated from the Uterus of a Maiden Mare.</title>
        <authorList>
            <person name="Ruckert C."/>
            <person name="Kriete M."/>
            <person name="Jaenicke S."/>
            <person name="Winkler A."/>
            <person name="Tauch A."/>
        </authorList>
    </citation>
    <scope>NUCLEOTIDE SEQUENCE [LARGE SCALE GENOMIC DNA]</scope>
    <source>
        <strain evidence="7 8">DSM 45634</strain>
    </source>
</reference>
<feature type="compositionally biased region" description="Low complexity" evidence="4">
    <location>
        <begin position="66"/>
        <end position="96"/>
    </location>
</feature>
<dbReference type="InterPro" id="IPR026856">
    <property type="entry name" value="Sialidase_fam"/>
</dbReference>
<evidence type="ECO:0000313" key="7">
    <source>
        <dbReference type="EMBL" id="AKK10740.1"/>
    </source>
</evidence>
<dbReference type="EC" id="3.2.1.18" evidence="3"/>
<keyword evidence="5" id="KW-0732">Signal</keyword>
<feature type="signal peptide" evidence="5">
    <location>
        <begin position="1"/>
        <end position="33"/>
    </location>
</feature>
<dbReference type="Proteomes" id="UP000035548">
    <property type="component" value="Chromosome"/>
</dbReference>
<dbReference type="GO" id="GO:0016020">
    <property type="term" value="C:membrane"/>
    <property type="evidence" value="ECO:0007669"/>
    <property type="project" value="TreeGrafter"/>
</dbReference>
<dbReference type="PANTHER" id="PTHR10628:SF30">
    <property type="entry name" value="EXO-ALPHA-SIALIDASE"/>
    <property type="match status" value="1"/>
</dbReference>